<dbReference type="RefSeq" id="WP_191207891.1">
    <property type="nucleotide sequence ID" value="NZ_BAABKL010000039.1"/>
</dbReference>
<organism evidence="4 5">
    <name type="scientific">Streptomyces chumphonensis</name>
    <dbReference type="NCBI Taxonomy" id="1214925"/>
    <lineage>
        <taxon>Bacteria</taxon>
        <taxon>Bacillati</taxon>
        <taxon>Actinomycetota</taxon>
        <taxon>Actinomycetes</taxon>
        <taxon>Kitasatosporales</taxon>
        <taxon>Streptomycetaceae</taxon>
        <taxon>Streptomyces</taxon>
    </lineage>
</organism>
<name>A0A927EWD8_9ACTN</name>
<evidence type="ECO:0000313" key="4">
    <source>
        <dbReference type="EMBL" id="MBD3930638.1"/>
    </source>
</evidence>
<evidence type="ECO:0000256" key="1">
    <source>
        <dbReference type="SAM" id="Coils"/>
    </source>
</evidence>
<sequence length="509" mass="53827">MSDSAVDHTDFSPPARRLTRLLVIAGVLVLLAAGVAAVVWLPPRLACDGPGSGVVERDGECIGVTDGGPAFLPGGGEGLRERYRAVQERIEAENDRVADEESSAVKVALLSTLSATPDGPLSPEQVLHSLHGAHVAQMRANHTRELGDPAPQIQLYLANAGSGHDQWEPVVDELVGMTDDRAPLVAVVGLGPSVEATREAAERLSAEDVPMVSSVASATGLRHAEIPGLVRVTPGNTDFVAALHAYVGERDMLDTAMLVHDESPPDLHVKSLTDAFTRTFAEELAGHAPQPFQGRSVSEDVAYTYFDAVVRNLCAAEADMALFSGRTVDLREFLDALHVRPCLDEPVSVLFVETGPVIPPEEVEKLRESRVTVVHASAADPAWSDEERAAGPVPEGYAPFEAAFRARLSEVTDVEAALQDGYAAAHHDAVMVAVRALRLTHSGEDGQAPSAARTARALFLLNEDNTVAGASGTLSYSTSRGGDPGRKPVPVLEIPARGPAPELYVTPAL</sequence>
<dbReference type="InterPro" id="IPR028082">
    <property type="entry name" value="Peripla_BP_I"/>
</dbReference>
<evidence type="ECO:0000313" key="5">
    <source>
        <dbReference type="Proteomes" id="UP000632289"/>
    </source>
</evidence>
<keyword evidence="3" id="KW-1133">Transmembrane helix</keyword>
<reference evidence="4" key="1">
    <citation type="submission" date="2020-09" db="EMBL/GenBank/DDBJ databases">
        <title>Secondary metabolite and genome analysis of marine Streptomyces chumphonensis KK1-2T.</title>
        <authorList>
            <person name="Phongsopitanun W."/>
            <person name="Kanchanasin P."/>
            <person name="Pittayakhajonwut P."/>
            <person name="Suwanborirux K."/>
            <person name="Tanasupawat S."/>
        </authorList>
    </citation>
    <scope>NUCLEOTIDE SEQUENCE</scope>
    <source>
        <strain evidence="4">KK1-2</strain>
    </source>
</reference>
<keyword evidence="3" id="KW-0812">Transmembrane</keyword>
<dbReference type="PANTHER" id="PTHR30483">
    <property type="entry name" value="LEUCINE-SPECIFIC-BINDING PROTEIN"/>
    <property type="match status" value="1"/>
</dbReference>
<dbReference type="AlphaFoldDB" id="A0A927EWD8"/>
<dbReference type="Proteomes" id="UP000632289">
    <property type="component" value="Unassembled WGS sequence"/>
</dbReference>
<dbReference type="PANTHER" id="PTHR30483:SF6">
    <property type="entry name" value="PERIPLASMIC BINDING PROTEIN OF ABC TRANSPORTER FOR NATURAL AMINO ACIDS"/>
    <property type="match status" value="1"/>
</dbReference>
<feature type="region of interest" description="Disordered" evidence="2">
    <location>
        <begin position="470"/>
        <end position="494"/>
    </location>
</feature>
<protein>
    <submittedName>
        <fullName evidence="4">ABC transporter substrate-binding protein</fullName>
    </submittedName>
</protein>
<evidence type="ECO:0000256" key="3">
    <source>
        <dbReference type="SAM" id="Phobius"/>
    </source>
</evidence>
<dbReference type="InterPro" id="IPR051010">
    <property type="entry name" value="BCAA_transport"/>
</dbReference>
<feature type="coiled-coil region" evidence="1">
    <location>
        <begin position="76"/>
        <end position="103"/>
    </location>
</feature>
<accession>A0A927EWD8</accession>
<feature type="transmembrane region" description="Helical" evidence="3">
    <location>
        <begin position="21"/>
        <end position="41"/>
    </location>
</feature>
<evidence type="ECO:0000256" key="2">
    <source>
        <dbReference type="SAM" id="MobiDB-lite"/>
    </source>
</evidence>
<proteinExistence type="predicted"/>
<comment type="caution">
    <text evidence="4">The sequence shown here is derived from an EMBL/GenBank/DDBJ whole genome shotgun (WGS) entry which is preliminary data.</text>
</comment>
<dbReference type="SUPFAM" id="SSF53822">
    <property type="entry name" value="Periplasmic binding protein-like I"/>
    <property type="match status" value="1"/>
</dbReference>
<gene>
    <name evidence="4" type="ORF">IF129_03515</name>
</gene>
<dbReference type="EMBL" id="JACXYU010000001">
    <property type="protein sequence ID" value="MBD3930638.1"/>
    <property type="molecule type" value="Genomic_DNA"/>
</dbReference>
<keyword evidence="1" id="KW-0175">Coiled coil</keyword>
<keyword evidence="3" id="KW-0472">Membrane</keyword>
<dbReference type="Gene3D" id="3.40.50.2300">
    <property type="match status" value="2"/>
</dbReference>
<keyword evidence="5" id="KW-1185">Reference proteome</keyword>